<accession>A0ABT3PX93</accession>
<dbReference type="InterPro" id="IPR018490">
    <property type="entry name" value="cNMP-bd_dom_sf"/>
</dbReference>
<dbReference type="EMBL" id="JAJNDC010000001">
    <property type="protein sequence ID" value="MCW9712438.1"/>
    <property type="molecule type" value="Genomic_DNA"/>
</dbReference>
<keyword evidence="2" id="KW-1185">Reference proteome</keyword>
<evidence type="ECO:0000313" key="1">
    <source>
        <dbReference type="EMBL" id="MCW9712438.1"/>
    </source>
</evidence>
<proteinExistence type="predicted"/>
<dbReference type="SUPFAM" id="SSF51206">
    <property type="entry name" value="cAMP-binding domain-like"/>
    <property type="match status" value="1"/>
</dbReference>
<dbReference type="Gene3D" id="2.60.120.10">
    <property type="entry name" value="Jelly Rolls"/>
    <property type="match status" value="1"/>
</dbReference>
<gene>
    <name evidence="1" type="ORF">LQ318_05915</name>
</gene>
<reference evidence="1 2" key="1">
    <citation type="submission" date="2021-11" db="EMBL/GenBank/DDBJ databases">
        <title>Aliifidinibius sp. nov., a new bacterium isolated from saline soil.</title>
        <authorList>
            <person name="Galisteo C."/>
            <person name="De La Haba R."/>
            <person name="Sanchez-Porro C."/>
            <person name="Ventosa A."/>
        </authorList>
    </citation>
    <scope>NUCLEOTIDE SEQUENCE [LARGE SCALE GENOMIC DNA]</scope>
    <source>
        <strain evidence="1 2">KACC 190600</strain>
    </source>
</reference>
<protein>
    <submittedName>
        <fullName evidence="1">Crp/Fnr family transcriptional regulator</fullName>
    </submittedName>
</protein>
<organism evidence="1 2">
    <name type="scientific">Fodinibius salicampi</name>
    <dbReference type="NCBI Taxonomy" id="1920655"/>
    <lineage>
        <taxon>Bacteria</taxon>
        <taxon>Pseudomonadati</taxon>
        <taxon>Balneolota</taxon>
        <taxon>Balneolia</taxon>
        <taxon>Balneolales</taxon>
        <taxon>Balneolaceae</taxon>
        <taxon>Fodinibius</taxon>
    </lineage>
</organism>
<name>A0ABT3PX93_9BACT</name>
<comment type="caution">
    <text evidence="1">The sequence shown here is derived from an EMBL/GenBank/DDBJ whole genome shotgun (WGS) entry which is preliminary data.</text>
</comment>
<dbReference type="RefSeq" id="WP_265788391.1">
    <property type="nucleotide sequence ID" value="NZ_BAABRS010000001.1"/>
</dbReference>
<sequence>MSNTENISLFLRTNCPLSHKGLNELLSSFKQRVIPQNTIILKETETDRKLRFLNKGVIREYYLNDHREVNINFYTKPRFITDFSSFINTVKTKRNQQSLTDIELLELDRIPFFKLLEKYECREEFRDLVFEQLLKIREMFEYNRVTKTPEELYKELRIYKPEWLQEIPQYHIASYLGITPETLSRIRRRIS</sequence>
<dbReference type="Proteomes" id="UP001207337">
    <property type="component" value="Unassembled WGS sequence"/>
</dbReference>
<evidence type="ECO:0000313" key="2">
    <source>
        <dbReference type="Proteomes" id="UP001207337"/>
    </source>
</evidence>
<dbReference type="InterPro" id="IPR014710">
    <property type="entry name" value="RmlC-like_jellyroll"/>
</dbReference>